<evidence type="ECO:0000256" key="4">
    <source>
        <dbReference type="PROSITE-ProRule" id="PRU00169"/>
    </source>
</evidence>
<feature type="domain" description="Response regulatory" evidence="5">
    <location>
        <begin position="4"/>
        <end position="118"/>
    </location>
</feature>
<dbReference type="PANTHER" id="PTHR44591">
    <property type="entry name" value="STRESS RESPONSE REGULATOR PROTEIN 1"/>
    <property type="match status" value="1"/>
</dbReference>
<dbReference type="InterPro" id="IPR050595">
    <property type="entry name" value="Bact_response_regulator"/>
</dbReference>
<gene>
    <name evidence="6" type="ORF">CDO51_02090</name>
</gene>
<feature type="modified residue" description="4-aspartylphosphate" evidence="4">
    <location>
        <position position="53"/>
    </location>
</feature>
<evidence type="ECO:0000256" key="3">
    <source>
        <dbReference type="ARBA" id="ARBA00024867"/>
    </source>
</evidence>
<proteinExistence type="predicted"/>
<dbReference type="InterPro" id="IPR001789">
    <property type="entry name" value="Sig_transdc_resp-reg_receiver"/>
</dbReference>
<dbReference type="InterPro" id="IPR011006">
    <property type="entry name" value="CheY-like_superfamily"/>
</dbReference>
<evidence type="ECO:0000313" key="7">
    <source>
        <dbReference type="Proteomes" id="UP000214588"/>
    </source>
</evidence>
<name>A0A226BZX5_9FIRM</name>
<dbReference type="GO" id="GO:0000160">
    <property type="term" value="P:phosphorelay signal transduction system"/>
    <property type="evidence" value="ECO:0007669"/>
    <property type="project" value="InterPro"/>
</dbReference>
<dbReference type="Pfam" id="PF00072">
    <property type="entry name" value="Response_reg"/>
    <property type="match status" value="1"/>
</dbReference>
<accession>A0A226BZX5</accession>
<evidence type="ECO:0000259" key="5">
    <source>
        <dbReference type="PROSITE" id="PS50110"/>
    </source>
</evidence>
<comment type="caution">
    <text evidence="6">The sequence shown here is derived from an EMBL/GenBank/DDBJ whole genome shotgun (WGS) entry which is preliminary data.</text>
</comment>
<evidence type="ECO:0000313" key="6">
    <source>
        <dbReference type="EMBL" id="OWZ84573.1"/>
    </source>
</evidence>
<dbReference type="Gene3D" id="3.40.50.2300">
    <property type="match status" value="1"/>
</dbReference>
<evidence type="ECO:0000256" key="2">
    <source>
        <dbReference type="ARBA" id="ARBA00022553"/>
    </source>
</evidence>
<dbReference type="Proteomes" id="UP000214588">
    <property type="component" value="Unassembled WGS sequence"/>
</dbReference>
<dbReference type="OrthoDB" id="9808843at2"/>
<dbReference type="AlphaFoldDB" id="A0A226BZX5"/>
<dbReference type="EMBL" id="NIQC01000003">
    <property type="protein sequence ID" value="OWZ84573.1"/>
    <property type="molecule type" value="Genomic_DNA"/>
</dbReference>
<dbReference type="SMART" id="SM00448">
    <property type="entry name" value="REC"/>
    <property type="match status" value="1"/>
</dbReference>
<dbReference type="PROSITE" id="PS50110">
    <property type="entry name" value="RESPONSE_REGULATORY"/>
    <property type="match status" value="1"/>
</dbReference>
<comment type="function">
    <text evidence="3">May play the central regulatory role in sporulation. It may be an element of the effector pathway responsible for the activation of sporulation genes in response to nutritional stress. Spo0A may act in concert with spo0H (a sigma factor) to control the expression of some genes that are critical to the sporulation process.</text>
</comment>
<protein>
    <recommendedName>
        <fullName evidence="1">Stage 0 sporulation protein A homolog</fullName>
    </recommendedName>
</protein>
<organism evidence="6 7">
    <name type="scientific">Natranaerobius trueperi</name>
    <dbReference type="NCBI Taxonomy" id="759412"/>
    <lineage>
        <taxon>Bacteria</taxon>
        <taxon>Bacillati</taxon>
        <taxon>Bacillota</taxon>
        <taxon>Clostridia</taxon>
        <taxon>Natranaerobiales</taxon>
        <taxon>Natranaerobiaceae</taxon>
        <taxon>Natranaerobius</taxon>
    </lineage>
</organism>
<dbReference type="PANTHER" id="PTHR44591:SF3">
    <property type="entry name" value="RESPONSE REGULATORY DOMAIN-CONTAINING PROTEIN"/>
    <property type="match status" value="1"/>
</dbReference>
<reference evidence="6 7" key="1">
    <citation type="submission" date="2017-06" db="EMBL/GenBank/DDBJ databases">
        <title>Draft Genome Sequence of Natranaerobius trueperi halophilic, alkalithermophilic bacteria from soda lakes.</title>
        <authorList>
            <person name="Zhao B."/>
        </authorList>
    </citation>
    <scope>NUCLEOTIDE SEQUENCE [LARGE SCALE GENOMIC DNA]</scope>
    <source>
        <strain evidence="6 7">DSM 18760</strain>
    </source>
</reference>
<dbReference type="RefSeq" id="WP_089022643.1">
    <property type="nucleotide sequence ID" value="NZ_NIQC01000003.1"/>
</dbReference>
<evidence type="ECO:0000256" key="1">
    <source>
        <dbReference type="ARBA" id="ARBA00018672"/>
    </source>
</evidence>
<sequence length="123" mass="13942">MNNRILVVDDQAGIRMLIKEVLEEEGYPVEVASTGEVFLDKVKSHNFDLFIVDLKIPDYEGYQLFKELQTYVSLSKVIVISGLGCPDTKKEIKSMGIASYIEKPFDLQELIKKVEKSLDQITA</sequence>
<keyword evidence="2 4" id="KW-0597">Phosphoprotein</keyword>
<dbReference type="SUPFAM" id="SSF52172">
    <property type="entry name" value="CheY-like"/>
    <property type="match status" value="1"/>
</dbReference>
<keyword evidence="7" id="KW-1185">Reference proteome</keyword>